<proteinExistence type="predicted"/>
<evidence type="ECO:0000313" key="3">
    <source>
        <dbReference type="Proteomes" id="UP000664601"/>
    </source>
</evidence>
<dbReference type="RefSeq" id="WP_207675020.1">
    <property type="nucleotide sequence ID" value="NZ_JAFREM010000029.1"/>
</dbReference>
<dbReference type="SUPFAM" id="SSF89447">
    <property type="entry name" value="AbrB/MazE/MraZ-like"/>
    <property type="match status" value="1"/>
</dbReference>
<dbReference type="Proteomes" id="UP000664601">
    <property type="component" value="Unassembled WGS sequence"/>
</dbReference>
<feature type="domain" description="SpoVT-AbrB" evidence="1">
    <location>
        <begin position="7"/>
        <end position="47"/>
    </location>
</feature>
<keyword evidence="2" id="KW-0238">DNA-binding</keyword>
<dbReference type="InterPro" id="IPR037914">
    <property type="entry name" value="SpoVT-AbrB_sf"/>
</dbReference>
<dbReference type="GO" id="GO:0003677">
    <property type="term" value="F:DNA binding"/>
    <property type="evidence" value="ECO:0007669"/>
    <property type="project" value="UniProtKB-KW"/>
</dbReference>
<name>A0ABS3LEH5_9ENTE</name>
<dbReference type="Gene3D" id="2.10.260.10">
    <property type="match status" value="1"/>
</dbReference>
<dbReference type="EMBL" id="JAFREM010000029">
    <property type="protein sequence ID" value="MBO1308030.1"/>
    <property type="molecule type" value="Genomic_DNA"/>
</dbReference>
<protein>
    <submittedName>
        <fullName evidence="2">AbrB/MazE/SpoVT family DNA-binding domain-containing protein</fullName>
    </submittedName>
</protein>
<evidence type="ECO:0000259" key="1">
    <source>
        <dbReference type="Pfam" id="PF04014"/>
    </source>
</evidence>
<keyword evidence="3" id="KW-1185">Reference proteome</keyword>
<reference evidence="2 3" key="1">
    <citation type="submission" date="2021-03" db="EMBL/GenBank/DDBJ databases">
        <title>Enterococcal diversity collection.</title>
        <authorList>
            <person name="Gilmore M.S."/>
            <person name="Schwartzman J."/>
            <person name="Van Tyne D."/>
            <person name="Martin M."/>
            <person name="Earl A.M."/>
            <person name="Manson A.L."/>
            <person name="Straub T."/>
            <person name="Salamzade R."/>
            <person name="Saavedra J."/>
            <person name="Lebreton F."/>
            <person name="Prichula J."/>
            <person name="Schaufler K."/>
            <person name="Gaca A."/>
            <person name="Sgardioli B."/>
            <person name="Wagenaar J."/>
            <person name="Strong T."/>
        </authorList>
    </citation>
    <scope>NUCLEOTIDE SEQUENCE [LARGE SCALE GENOMIC DNA]</scope>
    <source>
        <strain evidence="2 3">669A</strain>
    </source>
</reference>
<gene>
    <name evidence="2" type="ORF">JZO70_17780</name>
</gene>
<accession>A0ABS3LEH5</accession>
<sequence>MTKAFKIRKSGNSNIATIPQEVKQALDVQEGDSIRYIIKDEKVEIVKDIPQPDIDALIEESINQYHVLMQELVEK</sequence>
<dbReference type="Pfam" id="PF04014">
    <property type="entry name" value="MazE_antitoxin"/>
    <property type="match status" value="1"/>
</dbReference>
<comment type="caution">
    <text evidence="2">The sequence shown here is derived from an EMBL/GenBank/DDBJ whole genome shotgun (WGS) entry which is preliminary data.</text>
</comment>
<evidence type="ECO:0000313" key="2">
    <source>
        <dbReference type="EMBL" id="MBO1308030.1"/>
    </source>
</evidence>
<organism evidence="2 3">
    <name type="scientific">Candidatus Enterococcus moelleringii</name>
    <dbReference type="NCBI Taxonomy" id="2815325"/>
    <lineage>
        <taxon>Bacteria</taxon>
        <taxon>Bacillati</taxon>
        <taxon>Bacillota</taxon>
        <taxon>Bacilli</taxon>
        <taxon>Lactobacillales</taxon>
        <taxon>Enterococcaceae</taxon>
        <taxon>Enterococcus</taxon>
    </lineage>
</organism>
<dbReference type="InterPro" id="IPR007159">
    <property type="entry name" value="SpoVT-AbrB_dom"/>
</dbReference>